<keyword evidence="2" id="KW-0067">ATP-binding</keyword>
<gene>
    <name evidence="2" type="primary">recD2_57</name>
    <name evidence="2" type="ORF">SDC9_176580</name>
</gene>
<dbReference type="Pfam" id="PF13538">
    <property type="entry name" value="UvrD_C_2"/>
    <property type="match status" value="1"/>
</dbReference>
<dbReference type="EMBL" id="VSSQ01079682">
    <property type="protein sequence ID" value="MPN29129.1"/>
    <property type="molecule type" value="Genomic_DNA"/>
</dbReference>
<dbReference type="CDD" id="cd18809">
    <property type="entry name" value="SF1_C_RecD"/>
    <property type="match status" value="1"/>
</dbReference>
<dbReference type="SUPFAM" id="SSF52540">
    <property type="entry name" value="P-loop containing nucleoside triphosphate hydrolases"/>
    <property type="match status" value="1"/>
</dbReference>
<dbReference type="AlphaFoldDB" id="A0A645GTI2"/>
<dbReference type="InterPro" id="IPR027417">
    <property type="entry name" value="P-loop_NTPase"/>
</dbReference>
<keyword evidence="2" id="KW-0378">Hydrolase</keyword>
<dbReference type="Gene3D" id="3.40.50.300">
    <property type="entry name" value="P-loop containing nucleotide triphosphate hydrolases"/>
    <property type="match status" value="1"/>
</dbReference>
<dbReference type="Gene3D" id="2.30.30.940">
    <property type="match status" value="1"/>
</dbReference>
<dbReference type="EC" id="3.6.4.12" evidence="2"/>
<dbReference type="GO" id="GO:0003678">
    <property type="term" value="F:DNA helicase activity"/>
    <property type="evidence" value="ECO:0007669"/>
    <property type="project" value="UniProtKB-EC"/>
</dbReference>
<keyword evidence="2" id="KW-0347">Helicase</keyword>
<evidence type="ECO:0000313" key="2">
    <source>
        <dbReference type="EMBL" id="MPN29129.1"/>
    </source>
</evidence>
<accession>A0A645GTI2</accession>
<comment type="caution">
    <text evidence="2">The sequence shown here is derived from an EMBL/GenBank/DDBJ whole genome shotgun (WGS) entry which is preliminary data.</text>
</comment>
<dbReference type="GO" id="GO:0016787">
    <property type="term" value="F:hydrolase activity"/>
    <property type="evidence" value="ECO:0007669"/>
    <property type="project" value="UniProtKB-KW"/>
</dbReference>
<dbReference type="InterPro" id="IPR027785">
    <property type="entry name" value="UvrD-like_helicase_C"/>
</dbReference>
<sequence>MQLKNQPDDDVYNGDIGILREIVFAGEGDARYNTLIVDFDGIIVEYTPENFINITHAYCVSIHKAQGSEYPIVIIPVLKQDIRMLSRRLLYTGITRASRSLVLVGSIEVFLAGINTKERYERHTTLTDRILQKQSDNNGLGK</sequence>
<feature type="domain" description="UvrD-like helicase C-terminal" evidence="1">
    <location>
        <begin position="56"/>
        <end position="104"/>
    </location>
</feature>
<proteinExistence type="predicted"/>
<evidence type="ECO:0000259" key="1">
    <source>
        <dbReference type="Pfam" id="PF13538"/>
    </source>
</evidence>
<name>A0A645GTI2_9ZZZZ</name>
<keyword evidence="2" id="KW-0547">Nucleotide-binding</keyword>
<reference evidence="2" key="1">
    <citation type="submission" date="2019-08" db="EMBL/GenBank/DDBJ databases">
        <authorList>
            <person name="Kucharzyk K."/>
            <person name="Murdoch R.W."/>
            <person name="Higgins S."/>
            <person name="Loffler F."/>
        </authorList>
    </citation>
    <scope>NUCLEOTIDE SEQUENCE</scope>
</reference>
<organism evidence="2">
    <name type="scientific">bioreactor metagenome</name>
    <dbReference type="NCBI Taxonomy" id="1076179"/>
    <lineage>
        <taxon>unclassified sequences</taxon>
        <taxon>metagenomes</taxon>
        <taxon>ecological metagenomes</taxon>
    </lineage>
</organism>
<protein>
    <submittedName>
        <fullName evidence="2">ATP-dependent RecD-like DNA helicase</fullName>
        <ecNumber evidence="2">3.6.4.12</ecNumber>
    </submittedName>
</protein>